<feature type="region of interest" description="Disordered" evidence="1">
    <location>
        <begin position="160"/>
        <end position="206"/>
    </location>
</feature>
<organism evidence="2 3">
    <name type="scientific">Elysia marginata</name>
    <dbReference type="NCBI Taxonomy" id="1093978"/>
    <lineage>
        <taxon>Eukaryota</taxon>
        <taxon>Metazoa</taxon>
        <taxon>Spiralia</taxon>
        <taxon>Lophotrochozoa</taxon>
        <taxon>Mollusca</taxon>
        <taxon>Gastropoda</taxon>
        <taxon>Heterobranchia</taxon>
        <taxon>Euthyneura</taxon>
        <taxon>Panpulmonata</taxon>
        <taxon>Sacoglossa</taxon>
        <taxon>Placobranchoidea</taxon>
        <taxon>Plakobranchidae</taxon>
        <taxon>Elysia</taxon>
    </lineage>
</organism>
<evidence type="ECO:0000313" key="2">
    <source>
        <dbReference type="EMBL" id="GFR76219.1"/>
    </source>
</evidence>
<feature type="compositionally biased region" description="Polar residues" evidence="1">
    <location>
        <begin position="410"/>
        <end position="452"/>
    </location>
</feature>
<feature type="compositionally biased region" description="Low complexity" evidence="1">
    <location>
        <begin position="456"/>
        <end position="473"/>
    </location>
</feature>
<dbReference type="PANTHER" id="PTHR41148">
    <property type="entry name" value="LP09875P"/>
    <property type="match status" value="1"/>
</dbReference>
<accession>A0AAV4FSY9</accession>
<feature type="compositionally biased region" description="Pro residues" evidence="1">
    <location>
        <begin position="320"/>
        <end position="335"/>
    </location>
</feature>
<dbReference type="Proteomes" id="UP000762676">
    <property type="component" value="Unassembled WGS sequence"/>
</dbReference>
<dbReference type="AlphaFoldDB" id="A0AAV4FSY9"/>
<feature type="region of interest" description="Disordered" evidence="1">
    <location>
        <begin position="279"/>
        <end position="359"/>
    </location>
</feature>
<evidence type="ECO:0000256" key="1">
    <source>
        <dbReference type="SAM" id="MobiDB-lite"/>
    </source>
</evidence>
<evidence type="ECO:0000313" key="3">
    <source>
        <dbReference type="Proteomes" id="UP000762676"/>
    </source>
</evidence>
<proteinExistence type="predicted"/>
<dbReference type="SUPFAM" id="SSF50729">
    <property type="entry name" value="PH domain-like"/>
    <property type="match status" value="1"/>
</dbReference>
<feature type="region of interest" description="Disordered" evidence="1">
    <location>
        <begin position="498"/>
        <end position="544"/>
    </location>
</feature>
<keyword evidence="3" id="KW-1185">Reference proteome</keyword>
<dbReference type="Gene3D" id="2.30.29.30">
    <property type="entry name" value="Pleckstrin-homology domain (PH domain)/Phosphotyrosine-binding domain (PTB)"/>
    <property type="match status" value="1"/>
</dbReference>
<dbReference type="InterPro" id="IPR011993">
    <property type="entry name" value="PH-like_dom_sf"/>
</dbReference>
<feature type="region of interest" description="Disordered" evidence="1">
    <location>
        <begin position="396"/>
        <end position="481"/>
    </location>
</feature>
<gene>
    <name evidence="2" type="ORF">ElyMa_000476300</name>
</gene>
<comment type="caution">
    <text evidence="2">The sequence shown here is derived from an EMBL/GenBank/DDBJ whole genome shotgun (WGS) entry which is preliminary data.</text>
</comment>
<name>A0AAV4FSY9_9GAST</name>
<protein>
    <recommendedName>
        <fullName evidence="4">PID domain-containing protein</fullName>
    </recommendedName>
</protein>
<dbReference type="EMBL" id="BMAT01000927">
    <property type="protein sequence ID" value="GFR76219.1"/>
    <property type="molecule type" value="Genomic_DNA"/>
</dbReference>
<reference evidence="2 3" key="1">
    <citation type="journal article" date="2021" name="Elife">
        <title>Chloroplast acquisition without the gene transfer in kleptoplastic sea slugs, Plakobranchus ocellatus.</title>
        <authorList>
            <person name="Maeda T."/>
            <person name="Takahashi S."/>
            <person name="Yoshida T."/>
            <person name="Shimamura S."/>
            <person name="Takaki Y."/>
            <person name="Nagai Y."/>
            <person name="Toyoda A."/>
            <person name="Suzuki Y."/>
            <person name="Arimoto A."/>
            <person name="Ishii H."/>
            <person name="Satoh N."/>
            <person name="Nishiyama T."/>
            <person name="Hasebe M."/>
            <person name="Maruyama T."/>
            <person name="Minagawa J."/>
            <person name="Obokata J."/>
            <person name="Shigenobu S."/>
        </authorList>
    </citation>
    <scope>NUCLEOTIDE SEQUENCE [LARGE SCALE GENOMIC DNA]</scope>
</reference>
<evidence type="ECO:0008006" key="4">
    <source>
        <dbReference type="Google" id="ProtNLM"/>
    </source>
</evidence>
<dbReference type="PANTHER" id="PTHR41148:SF1">
    <property type="entry name" value="LP09875P"/>
    <property type="match status" value="1"/>
</dbReference>
<sequence length="640" mass="71110">MPLPSIGPQYYVEFLGWMECYGVRGEKYTEPVIRELRHRQKRKKADVPPKLTILVTDEGLHISQSVDSKKKNSTKTIQFPVIPGRDVTFVHQARRPGDGRLDDIVACIYLGYMPRTNRCVHVHVYSFADAVTASDFCTKMAAIVKQNGHHILEEERRLANERQIEPPATLVQADNTDEPHATDSAVGSASSGYSDEYPDTPFGPRKIEPDLESLADVLPYDNIQDEIRHKMQSENSPILLPPIDYDTISRKHGNLMKVDERRCKHEKIVGLLALKLKERNDSSESGVDLASPTPSITEKNSRNKIPDAPAPPLQMNTTATPPPPPLPKPSPPSETVPPTKVQDKPVINGHRRQHSQGAAAAVIPQADAFVVYPPKKSSPPMSPRLYRQALDNAHGQLYRQSSTHSDKQSPRLSRSHYSSENLGQALLRQSSTGSNSAVPPFQRQSSTGSNSAVPPFQRQNSSSSNNSFRLSQSSDHDKSQEEGKIVYYKGANSEDLYALPSKGPHAARHSQHLPYSDSDAFPPADYNDEPQEEVRMRRNPRSAYRQPHLTRSMPVDMIRSEMALSSSGSRPGSGEFRHIRRTDSPSFVGVNRVSSPHFVGGRRTDSPAFAAEGRTESPVIFAKRIDSPSFMQGPQGFPMY</sequence>